<gene>
    <name evidence="1" type="ORF">ICL16_40935</name>
</gene>
<accession>A0A8J6XRH9</accession>
<dbReference type="AlphaFoldDB" id="A0A8J6XRH9"/>
<comment type="caution">
    <text evidence="1">The sequence shown here is derived from an EMBL/GenBank/DDBJ whole genome shotgun (WGS) entry which is preliminary data.</text>
</comment>
<sequence length="105" mass="11564">MNRFFYESYRDFGDTITDFDPTSNVLDLNQIFAPPSYSSSIPLDDYVQLTQIDSSTAVQIDPNGAPARNIFRTLVMENVVATNFSTSTNQNGDSTGVGGIGQLLW</sequence>
<dbReference type="EMBL" id="JACXAE010000125">
    <property type="protein sequence ID" value="MBD2778242.1"/>
    <property type="molecule type" value="Genomic_DNA"/>
</dbReference>
<evidence type="ECO:0000313" key="1">
    <source>
        <dbReference type="EMBL" id="MBD2778242.1"/>
    </source>
</evidence>
<dbReference type="NCBIfam" id="TIGR03661">
    <property type="entry name" value="T1SS_VCA0849"/>
    <property type="match status" value="1"/>
</dbReference>
<organism evidence="1 2">
    <name type="scientific">Iningainema tapete BLCC-T55</name>
    <dbReference type="NCBI Taxonomy" id="2748662"/>
    <lineage>
        <taxon>Bacteria</taxon>
        <taxon>Bacillati</taxon>
        <taxon>Cyanobacteriota</taxon>
        <taxon>Cyanophyceae</taxon>
        <taxon>Nostocales</taxon>
        <taxon>Scytonemataceae</taxon>
        <taxon>Iningainema tapete</taxon>
    </lineage>
</organism>
<reference evidence="1" key="1">
    <citation type="submission" date="2020-09" db="EMBL/GenBank/DDBJ databases">
        <title>Iningainema tapete sp. nov. (Scytonemataceae, Cyanobacteria) from greenhouses in central Florida (USA) produces two types of nodularin with biosynthetic potential for microcystin-LR and anabaenopeptins.</title>
        <authorList>
            <person name="Berthold D.E."/>
            <person name="Lefler F.W."/>
            <person name="Huang I.-S."/>
            <person name="Abdulla H."/>
            <person name="Zimba P.V."/>
            <person name="Laughinghouse H.D. IV."/>
        </authorList>
    </citation>
    <scope>NUCLEOTIDE SEQUENCE</scope>
    <source>
        <strain evidence="1">BLCCT55</strain>
    </source>
</reference>
<protein>
    <submittedName>
        <fullName evidence="1">Type I secretion C-terminal target domain-containing protein</fullName>
    </submittedName>
</protein>
<evidence type="ECO:0000313" key="2">
    <source>
        <dbReference type="Proteomes" id="UP000629098"/>
    </source>
</evidence>
<name>A0A8J6XRH9_9CYAN</name>
<dbReference type="RefSeq" id="WP_190837699.1">
    <property type="nucleotide sequence ID" value="NZ_CAWPPI010000125.1"/>
</dbReference>
<proteinExistence type="predicted"/>
<dbReference type="InterPro" id="IPR019960">
    <property type="entry name" value="T1SS_VCA0849"/>
</dbReference>
<dbReference type="Proteomes" id="UP000629098">
    <property type="component" value="Unassembled WGS sequence"/>
</dbReference>
<keyword evidence="2" id="KW-1185">Reference proteome</keyword>